<dbReference type="PANTHER" id="PTHR22911:SF6">
    <property type="entry name" value="SOLUTE CARRIER FAMILY 35 MEMBER G1"/>
    <property type="match status" value="1"/>
</dbReference>
<comment type="subcellular location">
    <subcellularLocation>
        <location evidence="1">Membrane</location>
        <topology evidence="1">Multi-pass membrane protein</topology>
    </subcellularLocation>
</comment>
<keyword evidence="4 5" id="KW-0472">Membrane</keyword>
<dbReference type="InterPro" id="IPR000620">
    <property type="entry name" value="EamA_dom"/>
</dbReference>
<evidence type="ECO:0000256" key="2">
    <source>
        <dbReference type="ARBA" id="ARBA00022692"/>
    </source>
</evidence>
<feature type="transmembrane region" description="Helical" evidence="5">
    <location>
        <begin position="155"/>
        <end position="175"/>
    </location>
</feature>
<feature type="transmembrane region" description="Helical" evidence="5">
    <location>
        <begin position="305"/>
        <end position="325"/>
    </location>
</feature>
<dbReference type="Pfam" id="PF00892">
    <property type="entry name" value="EamA"/>
    <property type="match status" value="2"/>
</dbReference>
<feature type="transmembrane region" description="Helical" evidence="5">
    <location>
        <begin position="118"/>
        <end position="135"/>
    </location>
</feature>
<evidence type="ECO:0000256" key="4">
    <source>
        <dbReference type="ARBA" id="ARBA00023136"/>
    </source>
</evidence>
<comment type="caution">
    <text evidence="7">The sequence shown here is derived from an EMBL/GenBank/DDBJ whole genome shotgun (WGS) entry which is preliminary data.</text>
</comment>
<reference evidence="7" key="1">
    <citation type="submission" date="2021-03" db="EMBL/GenBank/DDBJ databases">
        <title>Comparative genomics and phylogenomic investigation of the class Geoglossomycetes provide insights into ecological specialization and systematics.</title>
        <authorList>
            <person name="Melie T."/>
            <person name="Pirro S."/>
            <person name="Miller A.N."/>
            <person name="Quandt A."/>
        </authorList>
    </citation>
    <scope>NUCLEOTIDE SEQUENCE</scope>
    <source>
        <strain evidence="7">GBOQ0MN5Z8</strain>
    </source>
</reference>
<organism evidence="7 8">
    <name type="scientific">Glutinoglossum americanum</name>
    <dbReference type="NCBI Taxonomy" id="1670608"/>
    <lineage>
        <taxon>Eukaryota</taxon>
        <taxon>Fungi</taxon>
        <taxon>Dikarya</taxon>
        <taxon>Ascomycota</taxon>
        <taxon>Pezizomycotina</taxon>
        <taxon>Geoglossomycetes</taxon>
        <taxon>Geoglossales</taxon>
        <taxon>Geoglossaceae</taxon>
        <taxon>Glutinoglossum</taxon>
    </lineage>
</organism>
<keyword evidence="3 5" id="KW-1133">Transmembrane helix</keyword>
<proteinExistence type="predicted"/>
<dbReference type="GO" id="GO:0016020">
    <property type="term" value="C:membrane"/>
    <property type="evidence" value="ECO:0007669"/>
    <property type="project" value="UniProtKB-SubCell"/>
</dbReference>
<feature type="transmembrane region" description="Helical" evidence="5">
    <location>
        <begin position="187"/>
        <end position="206"/>
    </location>
</feature>
<accession>A0A9P8L0I1</accession>
<evidence type="ECO:0000256" key="1">
    <source>
        <dbReference type="ARBA" id="ARBA00004141"/>
    </source>
</evidence>
<evidence type="ECO:0000256" key="5">
    <source>
        <dbReference type="SAM" id="Phobius"/>
    </source>
</evidence>
<keyword evidence="8" id="KW-1185">Reference proteome</keyword>
<feature type="transmembrane region" description="Helical" evidence="5">
    <location>
        <begin position="360"/>
        <end position="378"/>
    </location>
</feature>
<gene>
    <name evidence="7" type="ORF">FGG08_001198</name>
</gene>
<evidence type="ECO:0000259" key="6">
    <source>
        <dbReference type="Pfam" id="PF00892"/>
    </source>
</evidence>
<dbReference type="SUPFAM" id="SSF103481">
    <property type="entry name" value="Multidrug resistance efflux transporter EmrE"/>
    <property type="match status" value="2"/>
</dbReference>
<evidence type="ECO:0000256" key="3">
    <source>
        <dbReference type="ARBA" id="ARBA00022989"/>
    </source>
</evidence>
<dbReference type="InterPro" id="IPR037185">
    <property type="entry name" value="EmrE-like"/>
</dbReference>
<feature type="transmembrane region" description="Helical" evidence="5">
    <location>
        <begin position="212"/>
        <end position="232"/>
    </location>
</feature>
<keyword evidence="2 5" id="KW-0812">Transmembrane</keyword>
<dbReference type="PANTHER" id="PTHR22911">
    <property type="entry name" value="ACYL-MALONYL CONDENSING ENZYME-RELATED"/>
    <property type="match status" value="1"/>
</dbReference>
<name>A0A9P8L0I1_9PEZI</name>
<evidence type="ECO:0000313" key="7">
    <source>
        <dbReference type="EMBL" id="KAH0544693.1"/>
    </source>
</evidence>
<feature type="domain" description="EamA" evidence="6">
    <location>
        <begin position="117"/>
        <end position="257"/>
    </location>
</feature>
<dbReference type="OrthoDB" id="306876at2759"/>
<dbReference type="EMBL" id="JAGHQL010000015">
    <property type="protein sequence ID" value="KAH0544693.1"/>
    <property type="molecule type" value="Genomic_DNA"/>
</dbReference>
<feature type="domain" description="EamA" evidence="6">
    <location>
        <begin position="301"/>
        <end position="376"/>
    </location>
</feature>
<dbReference type="AlphaFoldDB" id="A0A9P8L0I1"/>
<sequence>MSLPLPKIDVEDDKISLRSVGLEATEDELLSSPQVKPAKGSNGTSGMHYLQQPMLDSFRRSTDTVSNLSAVSQNDDERRQGRGHSYLLVPGRRHVSRSPVRPATIGGKCRAFWLRNKGLALVLLSQFFGGLMNVSTRLLETSGSKGSEMHPLQILFARMIVTMFMSLAYMWYANIPDFPFGGREVRGLLVVRGISGFFGVTGLYYSLKYLPIAEATVITFLAPMAACFVCSFVINEPFTRTEQIAGLVSLFGVVLIARPATFFSRDDSNIALVGSGGPDAVPTTNITGSDCYSGDVNAVTPAQRLVAIGVAMIGVVGAAQVLLTAGLQYEKSSRATNMVYTQMLFALAFDKIVWGVSPSVISILGSSLILGSAIYVALRRENATHGKPVASATAVVIADEERGLVEGMDDVGEECDEPMRDVGEVRLRAMRV</sequence>
<dbReference type="Proteomes" id="UP000698800">
    <property type="component" value="Unassembled WGS sequence"/>
</dbReference>
<protein>
    <recommendedName>
        <fullName evidence="6">EamA domain-containing protein</fullName>
    </recommendedName>
</protein>
<evidence type="ECO:0000313" key="8">
    <source>
        <dbReference type="Proteomes" id="UP000698800"/>
    </source>
</evidence>